<dbReference type="SUPFAM" id="SSF46689">
    <property type="entry name" value="Homeodomain-like"/>
    <property type="match status" value="1"/>
</dbReference>
<dbReference type="AlphaFoldDB" id="A0A919Q4G4"/>
<dbReference type="Pfam" id="PF13972">
    <property type="entry name" value="TetR"/>
    <property type="match status" value="1"/>
</dbReference>
<dbReference type="PRINTS" id="PR00455">
    <property type="entry name" value="HTHTETR"/>
</dbReference>
<evidence type="ECO:0000259" key="3">
    <source>
        <dbReference type="PROSITE" id="PS50977"/>
    </source>
</evidence>
<proteinExistence type="predicted"/>
<dbReference type="InterPro" id="IPR001647">
    <property type="entry name" value="HTH_TetR"/>
</dbReference>
<keyword evidence="1 2" id="KW-0238">DNA-binding</keyword>
<name>A0A919Q4G4_9ACTN</name>
<evidence type="ECO:0000256" key="1">
    <source>
        <dbReference type="ARBA" id="ARBA00023125"/>
    </source>
</evidence>
<evidence type="ECO:0000256" key="2">
    <source>
        <dbReference type="PROSITE-ProRule" id="PRU00335"/>
    </source>
</evidence>
<dbReference type="Pfam" id="PF00440">
    <property type="entry name" value="TetR_N"/>
    <property type="match status" value="1"/>
</dbReference>
<feature type="domain" description="HTH tetR-type" evidence="3">
    <location>
        <begin position="20"/>
        <end position="80"/>
    </location>
</feature>
<dbReference type="Proteomes" id="UP000640052">
    <property type="component" value="Unassembled WGS sequence"/>
</dbReference>
<dbReference type="InterPro" id="IPR036271">
    <property type="entry name" value="Tet_transcr_reg_TetR-rel_C_sf"/>
</dbReference>
<comment type="caution">
    <text evidence="4">The sequence shown here is derived from an EMBL/GenBank/DDBJ whole genome shotgun (WGS) entry which is preliminary data.</text>
</comment>
<reference evidence="4" key="1">
    <citation type="submission" date="2021-01" db="EMBL/GenBank/DDBJ databases">
        <title>Whole genome shotgun sequence of Acrocarpospora phusangensis NBRC 108782.</title>
        <authorList>
            <person name="Komaki H."/>
            <person name="Tamura T."/>
        </authorList>
    </citation>
    <scope>NUCLEOTIDE SEQUENCE</scope>
    <source>
        <strain evidence="4">NBRC 108782</strain>
    </source>
</reference>
<dbReference type="InterPro" id="IPR050109">
    <property type="entry name" value="HTH-type_TetR-like_transc_reg"/>
</dbReference>
<dbReference type="PANTHER" id="PTHR30055">
    <property type="entry name" value="HTH-TYPE TRANSCRIPTIONAL REGULATOR RUTR"/>
    <property type="match status" value="1"/>
</dbReference>
<feature type="DNA-binding region" description="H-T-H motif" evidence="2">
    <location>
        <begin position="43"/>
        <end position="62"/>
    </location>
</feature>
<dbReference type="SUPFAM" id="SSF48498">
    <property type="entry name" value="Tetracyclin repressor-like, C-terminal domain"/>
    <property type="match status" value="1"/>
</dbReference>
<dbReference type="Gene3D" id="1.10.357.10">
    <property type="entry name" value="Tetracycline Repressor, domain 2"/>
    <property type="match status" value="1"/>
</dbReference>
<dbReference type="RefSeq" id="WP_204038608.1">
    <property type="nucleotide sequence ID" value="NZ_BOOA01000001.1"/>
</dbReference>
<protein>
    <submittedName>
        <fullName evidence="4">TetR family transcriptional regulator</fullName>
    </submittedName>
</protein>
<dbReference type="InterPro" id="IPR009057">
    <property type="entry name" value="Homeodomain-like_sf"/>
</dbReference>
<dbReference type="EMBL" id="BOOA01000001">
    <property type="protein sequence ID" value="GIH21728.1"/>
    <property type="molecule type" value="Genomic_DNA"/>
</dbReference>
<keyword evidence="5" id="KW-1185">Reference proteome</keyword>
<gene>
    <name evidence="4" type="ORF">Aph01nite_00380</name>
</gene>
<evidence type="ECO:0000313" key="5">
    <source>
        <dbReference type="Proteomes" id="UP000640052"/>
    </source>
</evidence>
<sequence>MDSKRMPRDSAKAVKTGKSLATRGRILAAARDLFNEQGTAAVSTNHIAAAAGLSPGNLYYHFSDKKQIIRGLLDEYVAEWTDRWDPSPDAQRNLETLAAGFARGARLSWENRFFGREILALLQADGELRAVYDAAYRRRLGEWSAFAEQLVAQGLMRAPEPPGTLADLTVAIWLISESWLGFLDVTGDPRDPAQVGRGLDLVKVVLAPYLTPAALRVLSGGTTG</sequence>
<evidence type="ECO:0000313" key="4">
    <source>
        <dbReference type="EMBL" id="GIH21728.1"/>
    </source>
</evidence>
<dbReference type="GO" id="GO:0000976">
    <property type="term" value="F:transcription cis-regulatory region binding"/>
    <property type="evidence" value="ECO:0007669"/>
    <property type="project" value="TreeGrafter"/>
</dbReference>
<accession>A0A919Q4G4</accession>
<dbReference type="InterPro" id="IPR025722">
    <property type="entry name" value="TetR"/>
</dbReference>
<organism evidence="4 5">
    <name type="scientific">Acrocarpospora phusangensis</name>
    <dbReference type="NCBI Taxonomy" id="1070424"/>
    <lineage>
        <taxon>Bacteria</taxon>
        <taxon>Bacillati</taxon>
        <taxon>Actinomycetota</taxon>
        <taxon>Actinomycetes</taxon>
        <taxon>Streptosporangiales</taxon>
        <taxon>Streptosporangiaceae</taxon>
        <taxon>Acrocarpospora</taxon>
    </lineage>
</organism>
<dbReference type="GO" id="GO:0003700">
    <property type="term" value="F:DNA-binding transcription factor activity"/>
    <property type="evidence" value="ECO:0007669"/>
    <property type="project" value="TreeGrafter"/>
</dbReference>
<dbReference type="PROSITE" id="PS50977">
    <property type="entry name" value="HTH_TETR_2"/>
    <property type="match status" value="1"/>
</dbReference>
<dbReference type="PANTHER" id="PTHR30055:SF226">
    <property type="entry name" value="HTH-TYPE TRANSCRIPTIONAL REGULATOR PKSA"/>
    <property type="match status" value="1"/>
</dbReference>